<proteinExistence type="predicted"/>
<sequence>MAVFFLTVKTHYASFFIHSSSATRLHSALPCSTWHKTCRVSIDSRRYGLKPHVQAHLQSKTHRHISCPLKTVRLRSPDHPPVHILRDMVSIVANLHHGFWFCACGHH</sequence>
<name>A0ABV0UN43_9TELE</name>
<dbReference type="Proteomes" id="UP001482620">
    <property type="component" value="Unassembled WGS sequence"/>
</dbReference>
<accession>A0ABV0UN43</accession>
<comment type="caution">
    <text evidence="1">The sequence shown here is derived from an EMBL/GenBank/DDBJ whole genome shotgun (WGS) entry which is preliminary data.</text>
</comment>
<protein>
    <recommendedName>
        <fullName evidence="3">Secreted protein</fullName>
    </recommendedName>
</protein>
<evidence type="ECO:0008006" key="3">
    <source>
        <dbReference type="Google" id="ProtNLM"/>
    </source>
</evidence>
<evidence type="ECO:0000313" key="1">
    <source>
        <dbReference type="EMBL" id="MEQ2245257.1"/>
    </source>
</evidence>
<keyword evidence="2" id="KW-1185">Reference proteome</keyword>
<dbReference type="EMBL" id="JAHRIQ010072692">
    <property type="protein sequence ID" value="MEQ2245257.1"/>
    <property type="molecule type" value="Genomic_DNA"/>
</dbReference>
<evidence type="ECO:0000313" key="2">
    <source>
        <dbReference type="Proteomes" id="UP001482620"/>
    </source>
</evidence>
<gene>
    <name evidence="1" type="ORF">ILYODFUR_025744</name>
</gene>
<reference evidence="1 2" key="1">
    <citation type="submission" date="2021-06" db="EMBL/GenBank/DDBJ databases">
        <authorList>
            <person name="Palmer J.M."/>
        </authorList>
    </citation>
    <scope>NUCLEOTIDE SEQUENCE [LARGE SCALE GENOMIC DNA]</scope>
    <source>
        <strain evidence="2">if_2019</strain>
        <tissue evidence="1">Muscle</tissue>
    </source>
</reference>
<organism evidence="1 2">
    <name type="scientific">Ilyodon furcidens</name>
    <name type="common">goldbreast splitfin</name>
    <dbReference type="NCBI Taxonomy" id="33524"/>
    <lineage>
        <taxon>Eukaryota</taxon>
        <taxon>Metazoa</taxon>
        <taxon>Chordata</taxon>
        <taxon>Craniata</taxon>
        <taxon>Vertebrata</taxon>
        <taxon>Euteleostomi</taxon>
        <taxon>Actinopterygii</taxon>
        <taxon>Neopterygii</taxon>
        <taxon>Teleostei</taxon>
        <taxon>Neoteleostei</taxon>
        <taxon>Acanthomorphata</taxon>
        <taxon>Ovalentaria</taxon>
        <taxon>Atherinomorphae</taxon>
        <taxon>Cyprinodontiformes</taxon>
        <taxon>Goodeidae</taxon>
        <taxon>Ilyodon</taxon>
    </lineage>
</organism>